<feature type="domain" description="Mechanosensitive ion channel MscS" evidence="7">
    <location>
        <begin position="193"/>
        <end position="261"/>
    </location>
</feature>
<feature type="transmembrane region" description="Helical" evidence="6">
    <location>
        <begin position="151"/>
        <end position="169"/>
    </location>
</feature>
<dbReference type="InterPro" id="IPR006685">
    <property type="entry name" value="MscS_channel_2nd"/>
</dbReference>
<dbReference type="Gene3D" id="2.30.30.60">
    <property type="match status" value="1"/>
</dbReference>
<dbReference type="SUPFAM" id="SSF50182">
    <property type="entry name" value="Sm-like ribonucleoproteins"/>
    <property type="match status" value="1"/>
</dbReference>
<feature type="transmembrane region" description="Helical" evidence="6">
    <location>
        <begin position="175"/>
        <end position="200"/>
    </location>
</feature>
<evidence type="ECO:0000259" key="7">
    <source>
        <dbReference type="Pfam" id="PF00924"/>
    </source>
</evidence>
<evidence type="ECO:0000256" key="2">
    <source>
        <dbReference type="ARBA" id="ARBA00022692"/>
    </source>
</evidence>
<protein>
    <submittedName>
        <fullName evidence="8">Mechanosensitive ion channel protein MscS</fullName>
    </submittedName>
</protein>
<dbReference type="GO" id="GO:0071470">
    <property type="term" value="P:cellular response to osmotic stress"/>
    <property type="evidence" value="ECO:0007669"/>
    <property type="project" value="InterPro"/>
</dbReference>
<dbReference type="Proteomes" id="UP000061468">
    <property type="component" value="Chromosome"/>
</dbReference>
<name>A0AAC9ADX3_9ALTE</name>
<dbReference type="OMA" id="RWISYEH"/>
<organism evidence="8 9">
    <name type="scientific">Alteromonas mediterranea</name>
    <dbReference type="NCBI Taxonomy" id="314275"/>
    <lineage>
        <taxon>Bacteria</taxon>
        <taxon>Pseudomonadati</taxon>
        <taxon>Pseudomonadota</taxon>
        <taxon>Gammaproteobacteria</taxon>
        <taxon>Alteromonadales</taxon>
        <taxon>Alteromonadaceae</taxon>
        <taxon>Alteromonas/Salinimonas group</taxon>
        <taxon>Alteromonas</taxon>
    </lineage>
</organism>
<keyword evidence="2 6" id="KW-0812">Transmembrane</keyword>
<evidence type="ECO:0000256" key="1">
    <source>
        <dbReference type="ARBA" id="ARBA00004370"/>
    </source>
</evidence>
<gene>
    <name evidence="8" type="ORF">AV942_16775</name>
</gene>
<sequence length="476" mass="53971">MEVSASVRDYFIHLVNDVFPNLTTEDPLYTVLALGSTLIIAAFIYIIARLLVRPQIASWVYKSNNKWDNALQEHGFFRPLMHLFPALFIYVATPVLIDDEAVMHGMVIKSAQLYMLYSGLLALYAMLSTVEDVYNASALSRRAPITGFIQVTKLAFAIITILLSISLIVDRSPLLIVSGLTAIAAVLLLIFRDTILGFVAGIQIAANRMFNTGDWIAMPKYEVDGEILEIGLTNVKVQNWDKTISTLPTYSLTTEAVKNWRGMQESGGRRIKRAIYIDVHSIKLCDKDMLDRFSKIRYINEYIDKKKNELRAYHRDYSIDESDLLNNRKLTNIGTFRAYLEAYLRKHANINQELTLMVRQLPPNELGLPLEIYCFSAEKEWVKYEKVQSDIFDHVMAMLDLFDLRAYQRDGHLSLLAHREHSAYQQEAKVNARQGADNSAKQSTSESSDGSADESADERTERSVNTPAEPHSTPKA</sequence>
<dbReference type="EMBL" id="CP013928">
    <property type="protein sequence ID" value="AMJ79824.1"/>
    <property type="molecule type" value="Genomic_DNA"/>
</dbReference>
<dbReference type="InterPro" id="IPR023408">
    <property type="entry name" value="MscS_beta-dom_sf"/>
</dbReference>
<feature type="transmembrane region" description="Helical" evidence="6">
    <location>
        <begin position="28"/>
        <end position="52"/>
    </location>
</feature>
<dbReference type="GO" id="GO:0005886">
    <property type="term" value="C:plasma membrane"/>
    <property type="evidence" value="ECO:0007669"/>
    <property type="project" value="TreeGrafter"/>
</dbReference>
<dbReference type="PANTHER" id="PTHR30414:SF0">
    <property type="entry name" value="MINICONDUCTANCE MECHANOSENSITIVE CHANNEL YBDG"/>
    <property type="match status" value="1"/>
</dbReference>
<feature type="transmembrane region" description="Helical" evidence="6">
    <location>
        <begin position="113"/>
        <end position="130"/>
    </location>
</feature>
<evidence type="ECO:0000313" key="9">
    <source>
        <dbReference type="Proteomes" id="UP000061468"/>
    </source>
</evidence>
<evidence type="ECO:0000256" key="6">
    <source>
        <dbReference type="SAM" id="Phobius"/>
    </source>
</evidence>
<dbReference type="PANTHER" id="PTHR30414">
    <property type="entry name" value="MINICONDUCTANCE MECHANOSENSITIVE CHANNEL YBDG"/>
    <property type="match status" value="1"/>
</dbReference>
<evidence type="ECO:0000313" key="8">
    <source>
        <dbReference type="EMBL" id="AMJ79824.1"/>
    </source>
</evidence>
<dbReference type="InterPro" id="IPR010920">
    <property type="entry name" value="LSM_dom_sf"/>
</dbReference>
<dbReference type="Pfam" id="PF00924">
    <property type="entry name" value="MS_channel_2nd"/>
    <property type="match status" value="1"/>
</dbReference>
<evidence type="ECO:0000256" key="3">
    <source>
        <dbReference type="ARBA" id="ARBA00022989"/>
    </source>
</evidence>
<reference evidence="8 9" key="1">
    <citation type="submission" date="2015-12" db="EMBL/GenBank/DDBJ databases">
        <title>Intraspecies pangenome expansion in the marine bacterium Alteromonas.</title>
        <authorList>
            <person name="Lopez-Perez M."/>
            <person name="Rodriguez-Valera F."/>
        </authorList>
    </citation>
    <scope>NUCLEOTIDE SEQUENCE [LARGE SCALE GENOMIC DNA]</scope>
    <source>
        <strain evidence="8 9">UM8</strain>
    </source>
</reference>
<dbReference type="AlphaFoldDB" id="A0AAC9ADX3"/>
<feature type="region of interest" description="Disordered" evidence="5">
    <location>
        <begin position="426"/>
        <end position="476"/>
    </location>
</feature>
<evidence type="ECO:0000256" key="4">
    <source>
        <dbReference type="ARBA" id="ARBA00023136"/>
    </source>
</evidence>
<keyword evidence="3 6" id="KW-1133">Transmembrane helix</keyword>
<evidence type="ECO:0000256" key="5">
    <source>
        <dbReference type="SAM" id="MobiDB-lite"/>
    </source>
</evidence>
<dbReference type="InterPro" id="IPR030192">
    <property type="entry name" value="YbdG"/>
</dbReference>
<dbReference type="RefSeq" id="WP_012519803.1">
    <property type="nucleotide sequence ID" value="NZ_CAKMLI010000060.1"/>
</dbReference>
<dbReference type="GO" id="GO:0008381">
    <property type="term" value="F:mechanosensitive monoatomic ion channel activity"/>
    <property type="evidence" value="ECO:0007669"/>
    <property type="project" value="InterPro"/>
</dbReference>
<accession>A0AAC9ADX3</accession>
<comment type="subcellular location">
    <subcellularLocation>
        <location evidence="1">Membrane</location>
    </subcellularLocation>
</comment>
<proteinExistence type="predicted"/>
<keyword evidence="4 6" id="KW-0472">Membrane</keyword>